<feature type="binding site" evidence="11">
    <location>
        <position position="135"/>
    </location>
    <ligand>
        <name>S-adenosyl-L-methionine</name>
        <dbReference type="ChEBI" id="CHEBI:59789"/>
    </ligand>
</feature>
<dbReference type="AlphaFoldDB" id="F2UNN3"/>
<organism evidence="14">
    <name type="scientific">Salpingoeca rosetta (strain ATCC 50818 / BSB-021)</name>
    <dbReference type="NCBI Taxonomy" id="946362"/>
    <lineage>
        <taxon>Eukaryota</taxon>
        <taxon>Choanoflagellata</taxon>
        <taxon>Craspedida</taxon>
        <taxon>Salpingoecidae</taxon>
        <taxon>Salpingoeca</taxon>
    </lineage>
</organism>
<comment type="catalytic activity">
    <reaction evidence="10">
        <text>N-terminal L-alanyl-L-prolyl-L-lysyl-[protein] + 3 S-adenosyl-L-methionine = N-terminal N,N,N-trimethyl-L-alanyl-L-prolyl-L-lysyl-[protein] + 3 S-adenosyl-L-homocysteine + 3 H(+)</text>
        <dbReference type="Rhea" id="RHEA:54712"/>
        <dbReference type="Rhea" id="RHEA-COMP:13785"/>
        <dbReference type="Rhea" id="RHEA-COMP:13971"/>
        <dbReference type="ChEBI" id="CHEBI:15378"/>
        <dbReference type="ChEBI" id="CHEBI:57856"/>
        <dbReference type="ChEBI" id="CHEBI:59789"/>
        <dbReference type="ChEBI" id="CHEBI:138057"/>
        <dbReference type="ChEBI" id="CHEBI:138315"/>
        <dbReference type="EC" id="2.1.1.244"/>
    </reaction>
</comment>
<dbReference type="Proteomes" id="UP000007799">
    <property type="component" value="Unassembled WGS sequence"/>
</dbReference>
<dbReference type="InParanoid" id="F2UNN3"/>
<keyword evidence="3 13" id="KW-0808">Transferase</keyword>
<evidence type="ECO:0000313" key="13">
    <source>
        <dbReference type="EMBL" id="EGD79238.1"/>
    </source>
</evidence>
<dbReference type="GO" id="GO:0071885">
    <property type="term" value="F:N-terminal protein N-methyltransferase activity"/>
    <property type="evidence" value="ECO:0007669"/>
    <property type="project" value="UniProtKB-EC"/>
</dbReference>
<dbReference type="GO" id="GO:0005737">
    <property type="term" value="C:cytoplasm"/>
    <property type="evidence" value="ECO:0007669"/>
    <property type="project" value="TreeGrafter"/>
</dbReference>
<evidence type="ECO:0000256" key="9">
    <source>
        <dbReference type="ARBA" id="ARBA00047885"/>
    </source>
</evidence>
<dbReference type="eggNOG" id="KOG3178">
    <property type="taxonomic scope" value="Eukaryota"/>
</dbReference>
<feature type="binding site" evidence="11">
    <location>
        <position position="73"/>
    </location>
    <ligand>
        <name>S-adenosyl-L-methionine</name>
        <dbReference type="ChEBI" id="CHEBI:59789"/>
    </ligand>
</feature>
<dbReference type="PANTHER" id="PTHR12753:SF0">
    <property type="entry name" value="ALPHA N-TERMINAL PROTEIN METHYLTRANSFERASE 1"/>
    <property type="match status" value="1"/>
</dbReference>
<dbReference type="EC" id="2.1.1.244" evidence="5"/>
<evidence type="ECO:0000256" key="8">
    <source>
        <dbReference type="ARBA" id="ARBA00047306"/>
    </source>
</evidence>
<evidence type="ECO:0000313" key="14">
    <source>
        <dbReference type="Proteomes" id="UP000007799"/>
    </source>
</evidence>
<keyword evidence="4 11" id="KW-0949">S-adenosyl-L-methionine</keyword>
<evidence type="ECO:0000256" key="12">
    <source>
        <dbReference type="SAM" id="MobiDB-lite"/>
    </source>
</evidence>
<sequence length="228" mass="25170">MEEGRGSSEDLLQAQKAYWDEQQPSVDGMLGGLGFVHDTDIAGSRAFLDKVMPLREGQQDRGRALDCGGGIGRVTKHLLLPAGFTSVDILDVSSDFLDKAVDYVGSDALKNRFCSGLSQFDFAGTGLKWNCVWVQWCAIYLADDAFVDFFRRAAAALADENSLVVLKENALRGDRPPEPDHDDSSVTRSDSHMRRLFERAGLRVVHAEEQKGFPAELYPVISYALVPR</sequence>
<feature type="binding site" evidence="11">
    <location>
        <position position="68"/>
    </location>
    <ligand>
        <name>S-adenosyl-L-methionine</name>
        <dbReference type="ChEBI" id="CHEBI:59789"/>
    </ligand>
</feature>
<comment type="catalytic activity">
    <reaction evidence="9">
        <text>N-terminal L-prolyl-L-prolyl-L-lysyl-[protein] + 2 S-adenosyl-L-methionine = N-terminal N,N-dimethyl-L-prolyl-L-prolyl-L-lysyl-[protein] + 2 S-adenosyl-L-homocysteine + 2 H(+)</text>
        <dbReference type="Rhea" id="RHEA:54736"/>
        <dbReference type="Rhea" id="RHEA-COMP:13787"/>
        <dbReference type="Rhea" id="RHEA-COMP:13974"/>
        <dbReference type="ChEBI" id="CHEBI:15378"/>
        <dbReference type="ChEBI" id="CHEBI:57856"/>
        <dbReference type="ChEBI" id="CHEBI:59789"/>
        <dbReference type="ChEBI" id="CHEBI:138059"/>
        <dbReference type="ChEBI" id="CHEBI:138318"/>
        <dbReference type="EC" id="2.1.1.244"/>
    </reaction>
</comment>
<accession>F2UNN3</accession>
<evidence type="ECO:0000256" key="1">
    <source>
        <dbReference type="ARBA" id="ARBA00009059"/>
    </source>
</evidence>
<dbReference type="SUPFAM" id="SSF53335">
    <property type="entry name" value="S-adenosyl-L-methionine-dependent methyltransferases"/>
    <property type="match status" value="1"/>
</dbReference>
<keyword evidence="2 13" id="KW-0489">Methyltransferase</keyword>
<evidence type="ECO:0000256" key="7">
    <source>
        <dbReference type="ARBA" id="ARBA00043129"/>
    </source>
</evidence>
<dbReference type="InterPro" id="IPR008576">
    <property type="entry name" value="MeTrfase_NTM1"/>
</dbReference>
<name>F2UNN3_SALR5</name>
<dbReference type="Pfam" id="PF05891">
    <property type="entry name" value="Methyltransf_PK"/>
    <property type="match status" value="1"/>
</dbReference>
<comment type="catalytic activity">
    <reaction evidence="8">
        <text>N-terminal L-seryl-L-prolyl-L-lysyl-[protein] + 3 S-adenosyl-L-methionine = N-terminal N,N,N-trimethyl-L-seryl-L-prolyl-L-lysyl-[protein] + 3 S-adenosyl-L-homocysteine + 3 H(+)</text>
        <dbReference type="Rhea" id="RHEA:54724"/>
        <dbReference type="Rhea" id="RHEA-COMP:13789"/>
        <dbReference type="Rhea" id="RHEA-COMP:13973"/>
        <dbReference type="ChEBI" id="CHEBI:15378"/>
        <dbReference type="ChEBI" id="CHEBI:57856"/>
        <dbReference type="ChEBI" id="CHEBI:59789"/>
        <dbReference type="ChEBI" id="CHEBI:138061"/>
        <dbReference type="ChEBI" id="CHEBI:138317"/>
        <dbReference type="EC" id="2.1.1.244"/>
    </reaction>
</comment>
<reference evidence="13" key="1">
    <citation type="submission" date="2009-08" db="EMBL/GenBank/DDBJ databases">
        <title>Annotation of Salpingoeca rosetta.</title>
        <authorList>
            <consortium name="The Broad Institute Genome Sequencing Platform"/>
            <person name="Russ C."/>
            <person name="Cuomo C."/>
            <person name="Burger G."/>
            <person name="Gray M.W."/>
            <person name="Holland P.W.H."/>
            <person name="King N."/>
            <person name="Lang F.B.F."/>
            <person name="Roger A.J."/>
            <person name="Ruiz-Trillo I."/>
            <person name="Young S.K."/>
            <person name="Zeng Q."/>
            <person name="Gargeya S."/>
            <person name="Alvarado L."/>
            <person name="Berlin A."/>
            <person name="Chapman S.B."/>
            <person name="Chen Z."/>
            <person name="Freedman E."/>
            <person name="Gellesch M."/>
            <person name="Goldberg J."/>
            <person name="Griggs A."/>
            <person name="Gujja S."/>
            <person name="Heilman E."/>
            <person name="Heiman D."/>
            <person name="Howarth C."/>
            <person name="Mehta T."/>
            <person name="Neiman D."/>
            <person name="Pearson M."/>
            <person name="Roberts A."/>
            <person name="Saif S."/>
            <person name="Shea T."/>
            <person name="Shenoy N."/>
            <person name="Sisk P."/>
            <person name="Stolte C."/>
            <person name="Sykes S."/>
            <person name="White J."/>
            <person name="Yandava C."/>
            <person name="Haas B."/>
            <person name="Nusbaum C."/>
            <person name="Birren B."/>
        </authorList>
    </citation>
    <scope>NUCLEOTIDE SEQUENCE [LARGE SCALE GENOMIC DNA]</scope>
    <source>
        <strain evidence="13">ATCC 50818</strain>
    </source>
</reference>
<proteinExistence type="inferred from homology"/>
<dbReference type="OrthoDB" id="1298661at2759"/>
<dbReference type="STRING" id="946362.F2UNN3"/>
<feature type="region of interest" description="Disordered" evidence="12">
    <location>
        <begin position="170"/>
        <end position="190"/>
    </location>
</feature>
<protein>
    <recommendedName>
        <fullName evidence="6">Alpha N-terminal protein methyltransferase 1</fullName>
        <ecNumber evidence="5">2.1.1.244</ecNumber>
    </recommendedName>
    <alternativeName>
        <fullName evidence="7">X-Pro-Lys N-terminal protein methyltransferase 1</fullName>
    </alternativeName>
</protein>
<evidence type="ECO:0000256" key="6">
    <source>
        <dbReference type="ARBA" id="ARBA00039449"/>
    </source>
</evidence>
<dbReference type="InterPro" id="IPR029063">
    <property type="entry name" value="SAM-dependent_MTases_sf"/>
</dbReference>
<dbReference type="KEGG" id="sre:PTSG_09959"/>
<dbReference type="GeneID" id="16069867"/>
<dbReference type="Gene3D" id="3.40.50.150">
    <property type="entry name" value="Vaccinia Virus protein VP39"/>
    <property type="match status" value="1"/>
</dbReference>
<evidence type="ECO:0000256" key="10">
    <source>
        <dbReference type="ARBA" id="ARBA00048167"/>
    </source>
</evidence>
<gene>
    <name evidence="13" type="ORF">PTSG_09959</name>
</gene>
<dbReference type="PIRSF" id="PIRSF016958">
    <property type="entry name" value="DUF858_MeTrfase_lik"/>
    <property type="match status" value="1"/>
</dbReference>
<dbReference type="OMA" id="PVRMYCL"/>
<evidence type="ECO:0000256" key="2">
    <source>
        <dbReference type="ARBA" id="ARBA00022603"/>
    </source>
</evidence>
<keyword evidence="14" id="KW-1185">Reference proteome</keyword>
<evidence type="ECO:0000256" key="3">
    <source>
        <dbReference type="ARBA" id="ARBA00022679"/>
    </source>
</evidence>
<dbReference type="RefSeq" id="XP_004989323.1">
    <property type="nucleotide sequence ID" value="XM_004989266.1"/>
</dbReference>
<dbReference type="GO" id="GO:0032259">
    <property type="term" value="P:methylation"/>
    <property type="evidence" value="ECO:0007669"/>
    <property type="project" value="UniProtKB-KW"/>
</dbReference>
<dbReference type="EMBL" id="GL832984">
    <property type="protein sequence ID" value="EGD79238.1"/>
    <property type="molecule type" value="Genomic_DNA"/>
</dbReference>
<evidence type="ECO:0000256" key="11">
    <source>
        <dbReference type="PIRSR" id="PIRSR016958-1"/>
    </source>
</evidence>
<comment type="similarity">
    <text evidence="1">Belongs to the methyltransferase superfamily. NTM1 family.</text>
</comment>
<evidence type="ECO:0000256" key="4">
    <source>
        <dbReference type="ARBA" id="ARBA00022691"/>
    </source>
</evidence>
<dbReference type="PANTHER" id="PTHR12753">
    <property type="entry name" value="AD-003 - RELATED"/>
    <property type="match status" value="1"/>
</dbReference>
<dbReference type="FunCoup" id="F2UNN3">
    <property type="interactions" value="1561"/>
</dbReference>
<evidence type="ECO:0000256" key="5">
    <source>
        <dbReference type="ARBA" id="ARBA00039112"/>
    </source>
</evidence>